<evidence type="ECO:0000256" key="17">
    <source>
        <dbReference type="ARBA" id="ARBA00048918"/>
    </source>
</evidence>
<dbReference type="EMBL" id="JABELV010000242">
    <property type="protein sequence ID" value="KAG7527701.1"/>
    <property type="molecule type" value="Genomic_DNA"/>
</dbReference>
<comment type="pathway">
    <text evidence="15">Steroid metabolism; ergosterol biosynthesis.</text>
</comment>
<keyword evidence="11" id="KW-0443">Lipid metabolism</keyword>
<evidence type="ECO:0000313" key="20">
    <source>
        <dbReference type="EMBL" id="KAG7527701.1"/>
    </source>
</evidence>
<dbReference type="OrthoDB" id="5326588at2759"/>
<dbReference type="PROSITE" id="PS01017">
    <property type="entry name" value="STEROL_REDUCT_1"/>
    <property type="match status" value="1"/>
</dbReference>
<gene>
    <name evidence="20" type="ORF">FFLO_06668</name>
</gene>
<feature type="transmembrane region" description="Helical" evidence="19">
    <location>
        <begin position="134"/>
        <end position="154"/>
    </location>
</feature>
<comment type="subcellular location">
    <subcellularLocation>
        <location evidence="1">Endoplasmic reticulum membrane</location>
        <topology evidence="1">Multi-pass membrane protein</topology>
    </subcellularLocation>
</comment>
<dbReference type="GO" id="GO:0006696">
    <property type="term" value="P:ergosterol biosynthetic process"/>
    <property type="evidence" value="ECO:0007669"/>
    <property type="project" value="UniProtKB-ARBA"/>
</dbReference>
<evidence type="ECO:0000256" key="19">
    <source>
        <dbReference type="SAM" id="Phobius"/>
    </source>
</evidence>
<feature type="transmembrane region" description="Helical" evidence="19">
    <location>
        <begin position="67"/>
        <end position="88"/>
    </location>
</feature>
<keyword evidence="6" id="KW-0521">NADP</keyword>
<evidence type="ECO:0000256" key="14">
    <source>
        <dbReference type="ARBA" id="ARBA00023221"/>
    </source>
</evidence>
<feature type="transmembrane region" description="Helical" evidence="19">
    <location>
        <begin position="374"/>
        <end position="393"/>
    </location>
</feature>
<dbReference type="PROSITE" id="PS01018">
    <property type="entry name" value="STEROL_REDUCT_2"/>
    <property type="match status" value="1"/>
</dbReference>
<feature type="region of interest" description="Disordered" evidence="18">
    <location>
        <begin position="1"/>
        <end position="44"/>
    </location>
</feature>
<comment type="similarity">
    <text evidence="2">Belongs to the ERG4/ERG24 family.</text>
</comment>
<keyword evidence="3" id="KW-0444">Lipid biosynthesis</keyword>
<dbReference type="Gene3D" id="1.20.120.1630">
    <property type="match status" value="1"/>
</dbReference>
<organism evidence="20 21">
    <name type="scientific">Filobasidium floriforme</name>
    <dbReference type="NCBI Taxonomy" id="5210"/>
    <lineage>
        <taxon>Eukaryota</taxon>
        <taxon>Fungi</taxon>
        <taxon>Dikarya</taxon>
        <taxon>Basidiomycota</taxon>
        <taxon>Agaricomycotina</taxon>
        <taxon>Tremellomycetes</taxon>
        <taxon>Filobasidiales</taxon>
        <taxon>Filobasidiaceae</taxon>
        <taxon>Filobasidium</taxon>
    </lineage>
</organism>
<evidence type="ECO:0000256" key="4">
    <source>
        <dbReference type="ARBA" id="ARBA00022692"/>
    </source>
</evidence>
<reference evidence="20" key="1">
    <citation type="submission" date="2020-04" db="EMBL/GenBank/DDBJ databases">
        <title>Analysis of mating type loci in Filobasidium floriforme.</title>
        <authorList>
            <person name="Nowrousian M."/>
        </authorList>
    </citation>
    <scope>NUCLEOTIDE SEQUENCE</scope>
    <source>
        <strain evidence="20">CBS 6242</strain>
    </source>
</reference>
<accession>A0A8K0JK27</accession>
<keyword evidence="5" id="KW-0256">Endoplasmic reticulum</keyword>
<evidence type="ECO:0000256" key="13">
    <source>
        <dbReference type="ARBA" id="ARBA00023166"/>
    </source>
</evidence>
<dbReference type="Pfam" id="PF01222">
    <property type="entry name" value="ERG4_ERG24"/>
    <property type="match status" value="1"/>
</dbReference>
<evidence type="ECO:0000256" key="15">
    <source>
        <dbReference type="ARBA" id="ARBA00029435"/>
    </source>
</evidence>
<sequence length="520" mass="58750">MATSNGSAIRQRATPVNGSNGHTSSKNGHANGVNGNDTSKAGGYASHITEHGREIDRKLDAHDEWEFGGPVGTLAMMLGFPCLMYYLWICLWHFQGRLVHPTSLSWDGKGGIGTFLSEMVGIVKKDAYPTRYAFNTYASLIAIQLVLALVMPGLDQEGLPVPSLNYKSLMYHCNALASFYTTIVLAAVFHVTGIFQLPHLIEHFGELMSWAIIISFFFTFLIYTLAVTCHYGGKPLRMSGNVIYDVFMGASLNPRLFTSRAFALGRKRWDGVDLKMFAEVRVPWVLLFMIAVSGAVKQYQDLGYVTPNMLFMILATGLYINACAKGEHMIPQTWDMFHEKFGFMLIFWNMAGVPFTYCYPILYMARNDPATYRFPTLVYVALFVTLCCAYYVFDTSMSQKSAFKMQSQGVYVPRASFPQLPGSVCVNPTFIQTKHGNKLLTSGWWAWARKPNYTADWIQALTWGLSAGLNTPITFFYPAFFMTVLIHRCGRDFERCARKYGDDWKRYTEVVKYRFIPGVY</sequence>
<keyword evidence="13" id="KW-1207">Sterol metabolism</keyword>
<keyword evidence="7" id="KW-0752">Steroid biosynthesis</keyword>
<dbReference type="GO" id="GO:0005789">
    <property type="term" value="C:endoplasmic reticulum membrane"/>
    <property type="evidence" value="ECO:0007669"/>
    <property type="project" value="UniProtKB-SubCell"/>
</dbReference>
<evidence type="ECO:0000256" key="1">
    <source>
        <dbReference type="ARBA" id="ARBA00004477"/>
    </source>
</evidence>
<dbReference type="InterPro" id="IPR001171">
    <property type="entry name" value="ERG24_DHCR-like"/>
</dbReference>
<evidence type="ECO:0000256" key="12">
    <source>
        <dbReference type="ARBA" id="ARBA00023136"/>
    </source>
</evidence>
<evidence type="ECO:0000256" key="3">
    <source>
        <dbReference type="ARBA" id="ARBA00022516"/>
    </source>
</evidence>
<dbReference type="GO" id="GO:0000246">
    <property type="term" value="F:Delta24(24-1) sterol reductase activity"/>
    <property type="evidence" value="ECO:0007669"/>
    <property type="project" value="UniProtKB-EC"/>
</dbReference>
<dbReference type="EC" id="1.3.1.71" evidence="16"/>
<evidence type="ECO:0000313" key="21">
    <source>
        <dbReference type="Proteomes" id="UP000812966"/>
    </source>
</evidence>
<evidence type="ECO:0000256" key="6">
    <source>
        <dbReference type="ARBA" id="ARBA00022857"/>
    </source>
</evidence>
<evidence type="ECO:0000256" key="18">
    <source>
        <dbReference type="SAM" id="MobiDB-lite"/>
    </source>
</evidence>
<dbReference type="Proteomes" id="UP000812966">
    <property type="component" value="Unassembled WGS sequence"/>
</dbReference>
<keyword evidence="14" id="KW-0753">Steroid metabolism</keyword>
<evidence type="ECO:0000256" key="11">
    <source>
        <dbReference type="ARBA" id="ARBA00023098"/>
    </source>
</evidence>
<evidence type="ECO:0000256" key="7">
    <source>
        <dbReference type="ARBA" id="ARBA00022955"/>
    </source>
</evidence>
<evidence type="ECO:0000256" key="2">
    <source>
        <dbReference type="ARBA" id="ARBA00005402"/>
    </source>
</evidence>
<keyword evidence="12 19" id="KW-0472">Membrane</keyword>
<dbReference type="FunFam" id="1.20.120.1630:FF:000003">
    <property type="entry name" value="C-24(28) sterol reductase"/>
    <property type="match status" value="1"/>
</dbReference>
<dbReference type="AlphaFoldDB" id="A0A8K0JK27"/>
<keyword evidence="4 19" id="KW-0812">Transmembrane</keyword>
<proteinExistence type="inferred from homology"/>
<feature type="transmembrane region" description="Helical" evidence="19">
    <location>
        <begin position="207"/>
        <end position="226"/>
    </location>
</feature>
<keyword evidence="10" id="KW-0756">Sterol biosynthesis</keyword>
<feature type="transmembrane region" description="Helical" evidence="19">
    <location>
        <begin position="174"/>
        <end position="195"/>
    </location>
</feature>
<protein>
    <recommendedName>
        <fullName evidence="16">Delta(24(24(1)))-sterol reductase</fullName>
        <ecNumber evidence="16">1.3.1.71</ecNumber>
    </recommendedName>
</protein>
<keyword evidence="21" id="KW-1185">Reference proteome</keyword>
<evidence type="ECO:0000256" key="16">
    <source>
        <dbReference type="ARBA" id="ARBA00038892"/>
    </source>
</evidence>
<evidence type="ECO:0000256" key="9">
    <source>
        <dbReference type="ARBA" id="ARBA00023002"/>
    </source>
</evidence>
<keyword evidence="9" id="KW-0560">Oxidoreductase</keyword>
<evidence type="ECO:0000256" key="8">
    <source>
        <dbReference type="ARBA" id="ARBA00022989"/>
    </source>
</evidence>
<evidence type="ECO:0000256" key="10">
    <source>
        <dbReference type="ARBA" id="ARBA00023011"/>
    </source>
</evidence>
<name>A0A8K0JK27_9TREE</name>
<feature type="transmembrane region" description="Helical" evidence="19">
    <location>
        <begin position="302"/>
        <end position="320"/>
    </location>
</feature>
<dbReference type="PANTHER" id="PTHR21257:SF31">
    <property type="entry name" value="DELTA(24(24(1)))-STEROL REDUCTASE ERG4"/>
    <property type="match status" value="1"/>
</dbReference>
<keyword evidence="8 19" id="KW-1133">Transmembrane helix</keyword>
<evidence type="ECO:0000256" key="5">
    <source>
        <dbReference type="ARBA" id="ARBA00022824"/>
    </source>
</evidence>
<dbReference type="PANTHER" id="PTHR21257">
    <property type="entry name" value="DELTA(14)-STEROL REDUCTASE"/>
    <property type="match status" value="1"/>
</dbReference>
<dbReference type="InterPro" id="IPR018083">
    <property type="entry name" value="Sterol_reductase_CS"/>
</dbReference>
<comment type="catalytic activity">
    <reaction evidence="17">
        <text>ergosterol + NADP(+) = ergosta-5,7,22,24(28)-tetraen-3beta-ol + NADPH + H(+)</text>
        <dbReference type="Rhea" id="RHEA:18501"/>
        <dbReference type="ChEBI" id="CHEBI:15378"/>
        <dbReference type="ChEBI" id="CHEBI:16933"/>
        <dbReference type="ChEBI" id="CHEBI:18249"/>
        <dbReference type="ChEBI" id="CHEBI:57783"/>
        <dbReference type="ChEBI" id="CHEBI:58349"/>
        <dbReference type="EC" id="1.3.1.71"/>
    </reaction>
    <physiologicalReaction direction="right-to-left" evidence="17">
        <dbReference type="Rhea" id="RHEA:18503"/>
    </physiologicalReaction>
</comment>
<feature type="transmembrane region" description="Helical" evidence="19">
    <location>
        <begin position="341"/>
        <end position="362"/>
    </location>
</feature>
<feature type="compositionally biased region" description="Polar residues" evidence="18">
    <location>
        <begin position="1"/>
        <end position="39"/>
    </location>
</feature>
<comment type="caution">
    <text evidence="20">The sequence shown here is derived from an EMBL/GenBank/DDBJ whole genome shotgun (WGS) entry which is preliminary data.</text>
</comment>